<keyword evidence="3 6" id="KW-0812">Transmembrane</keyword>
<comment type="subcellular location">
    <subcellularLocation>
        <location evidence="1 6">Membrane</location>
        <topology evidence="1 6">Multi-pass membrane protein</topology>
    </subcellularLocation>
</comment>
<evidence type="ECO:0000259" key="9">
    <source>
        <dbReference type="Pfam" id="PF02096"/>
    </source>
</evidence>
<evidence type="ECO:0000313" key="11">
    <source>
        <dbReference type="Proteomes" id="UP000660262"/>
    </source>
</evidence>
<dbReference type="OrthoDB" id="2148490at2759"/>
<accession>A0A830H927</accession>
<feature type="transmembrane region" description="Helical" evidence="8">
    <location>
        <begin position="308"/>
        <end position="329"/>
    </location>
</feature>
<feature type="transmembrane region" description="Helical" evidence="8">
    <location>
        <begin position="270"/>
        <end position="288"/>
    </location>
</feature>
<name>A0A830H927_9CHLO</name>
<evidence type="ECO:0000256" key="2">
    <source>
        <dbReference type="ARBA" id="ARBA00010583"/>
    </source>
</evidence>
<organism evidence="10 11">
    <name type="scientific">Pycnococcus provasolii</name>
    <dbReference type="NCBI Taxonomy" id="41880"/>
    <lineage>
        <taxon>Eukaryota</taxon>
        <taxon>Viridiplantae</taxon>
        <taxon>Chlorophyta</taxon>
        <taxon>Pseudoscourfieldiophyceae</taxon>
        <taxon>Pseudoscourfieldiales</taxon>
        <taxon>Pycnococcaceae</taxon>
        <taxon>Pycnococcus</taxon>
    </lineage>
</organism>
<feature type="transmembrane region" description="Helical" evidence="8">
    <location>
        <begin position="223"/>
        <end position="244"/>
    </location>
</feature>
<dbReference type="GO" id="GO:0005743">
    <property type="term" value="C:mitochondrial inner membrane"/>
    <property type="evidence" value="ECO:0007669"/>
    <property type="project" value="TreeGrafter"/>
</dbReference>
<sequence>MAASRRLAASSTLSLLRGGAGVVVASHGLASSSLSVASSSSASSPLVGLGSSSAVLNNLQFHRGIFGAPAWPQGWTKPPPNPLGGGEGGETSAEASAAVTSSSASTPTPADLVDALPPLDAVVDFGWWPHVQAAGYGIMAIHDTLGLPWYGSIAVAAFTLRILTFPVVVYQMRNTGRMAIAKPHVEEVNRRYGGQKAQASEEARQRYMEEVSKVWEKYQINPFSSFFVSMGLQLPMMTGFFFALNRLAEQSPDMATGGALWFQDLSHMDSTYMLPILTSAMFLTTVELNAAEGMAGQTGSGVKNGLRLLSVVMIPATAGFPAATLLHFFTSNMFGLLQGALFKFAPGTKKMLGIPSLADLPQRTSDIRKETRAASVGVPLHKVSTKPPQFKSAPSKGGKSSSKKKGRR</sequence>
<evidence type="ECO:0000256" key="8">
    <source>
        <dbReference type="SAM" id="Phobius"/>
    </source>
</evidence>
<dbReference type="EMBL" id="BNJQ01000005">
    <property type="protein sequence ID" value="GHP03534.1"/>
    <property type="molecule type" value="Genomic_DNA"/>
</dbReference>
<evidence type="ECO:0000256" key="7">
    <source>
        <dbReference type="SAM" id="MobiDB-lite"/>
    </source>
</evidence>
<comment type="similarity">
    <text evidence="2">Belongs to the OXA1/ALB3/YidC (TC 2.A.9.2) family.</text>
</comment>
<dbReference type="PANTHER" id="PTHR12428:SF65">
    <property type="entry name" value="CYTOCHROME C OXIDASE ASSEMBLY PROTEIN COX18, MITOCHONDRIAL"/>
    <property type="match status" value="1"/>
</dbReference>
<feature type="compositionally biased region" description="Low complexity" evidence="7">
    <location>
        <begin position="90"/>
        <end position="109"/>
    </location>
</feature>
<reference evidence="10" key="1">
    <citation type="submission" date="2020-10" db="EMBL/GenBank/DDBJ databases">
        <title>Unveiling of a novel bifunctional photoreceptor, Dualchrome1, isolated from a cosmopolitan green alga.</title>
        <authorList>
            <person name="Suzuki S."/>
            <person name="Kawachi M."/>
        </authorList>
    </citation>
    <scope>NUCLEOTIDE SEQUENCE</scope>
    <source>
        <strain evidence="10">NIES 2893</strain>
    </source>
</reference>
<keyword evidence="11" id="KW-1185">Reference proteome</keyword>
<dbReference type="InterPro" id="IPR028055">
    <property type="entry name" value="YidC/Oxa/ALB_C"/>
</dbReference>
<evidence type="ECO:0000256" key="4">
    <source>
        <dbReference type="ARBA" id="ARBA00022989"/>
    </source>
</evidence>
<comment type="caution">
    <text evidence="10">The sequence shown here is derived from an EMBL/GenBank/DDBJ whole genome shotgun (WGS) entry which is preliminary data.</text>
</comment>
<feature type="region of interest" description="Disordered" evidence="7">
    <location>
        <begin position="369"/>
        <end position="408"/>
    </location>
</feature>
<comment type="similarity">
    <text evidence="6">Belongs to the OXA1/ALB3/YidC family.</text>
</comment>
<proteinExistence type="inferred from homology"/>
<keyword evidence="4 8" id="KW-1133">Transmembrane helix</keyword>
<evidence type="ECO:0000256" key="6">
    <source>
        <dbReference type="RuleBase" id="RU003945"/>
    </source>
</evidence>
<dbReference type="PANTHER" id="PTHR12428">
    <property type="entry name" value="OXA1"/>
    <property type="match status" value="1"/>
</dbReference>
<evidence type="ECO:0000256" key="3">
    <source>
        <dbReference type="ARBA" id="ARBA00022692"/>
    </source>
</evidence>
<dbReference type="Proteomes" id="UP000660262">
    <property type="component" value="Unassembled WGS sequence"/>
</dbReference>
<dbReference type="AlphaFoldDB" id="A0A830H927"/>
<feature type="region of interest" description="Disordered" evidence="7">
    <location>
        <begin position="76"/>
        <end position="109"/>
    </location>
</feature>
<dbReference type="GO" id="GO:0032979">
    <property type="term" value="P:protein insertion into mitochondrial inner membrane from matrix"/>
    <property type="evidence" value="ECO:0007669"/>
    <property type="project" value="TreeGrafter"/>
</dbReference>
<dbReference type="Pfam" id="PF02096">
    <property type="entry name" value="60KD_IMP"/>
    <property type="match status" value="1"/>
</dbReference>
<evidence type="ECO:0000256" key="5">
    <source>
        <dbReference type="ARBA" id="ARBA00023136"/>
    </source>
</evidence>
<keyword evidence="5 8" id="KW-0472">Membrane</keyword>
<dbReference type="InterPro" id="IPR001708">
    <property type="entry name" value="YidC/ALB3/OXA1/COX18"/>
</dbReference>
<dbReference type="GO" id="GO:0032977">
    <property type="term" value="F:membrane insertase activity"/>
    <property type="evidence" value="ECO:0007669"/>
    <property type="project" value="InterPro"/>
</dbReference>
<feature type="transmembrane region" description="Helical" evidence="8">
    <location>
        <begin position="149"/>
        <end position="170"/>
    </location>
</feature>
<dbReference type="CDD" id="cd20069">
    <property type="entry name" value="5TM_Oxa1-like"/>
    <property type="match status" value="1"/>
</dbReference>
<evidence type="ECO:0000256" key="1">
    <source>
        <dbReference type="ARBA" id="ARBA00004141"/>
    </source>
</evidence>
<gene>
    <name evidence="10" type="ORF">PPROV_000228900</name>
</gene>
<evidence type="ECO:0000313" key="10">
    <source>
        <dbReference type="EMBL" id="GHP03534.1"/>
    </source>
</evidence>
<feature type="domain" description="Membrane insertase YidC/Oxa/ALB C-terminal" evidence="9">
    <location>
        <begin position="149"/>
        <end position="340"/>
    </location>
</feature>
<protein>
    <recommendedName>
        <fullName evidence="9">Membrane insertase YidC/Oxa/ALB C-terminal domain-containing protein</fullName>
    </recommendedName>
</protein>